<feature type="transmembrane region" description="Helical" evidence="5">
    <location>
        <begin position="267"/>
        <end position="284"/>
    </location>
</feature>
<feature type="transmembrane region" description="Helical" evidence="5">
    <location>
        <begin position="290"/>
        <end position="308"/>
    </location>
</feature>
<dbReference type="AlphaFoldDB" id="A0A1H3PWG8"/>
<feature type="transmembrane region" description="Helical" evidence="5">
    <location>
        <begin position="320"/>
        <end position="348"/>
    </location>
</feature>
<feature type="transmembrane region" description="Helical" evidence="5">
    <location>
        <begin position="36"/>
        <end position="65"/>
    </location>
</feature>
<feature type="transmembrane region" description="Helical" evidence="5">
    <location>
        <begin position="167"/>
        <end position="185"/>
    </location>
</feature>
<protein>
    <submittedName>
        <fullName evidence="6">Solute carrier family 13 (Sodium-dependent dicarboxylate transporter), member 2/3/5</fullName>
    </submittedName>
</protein>
<feature type="transmembrane region" description="Helical" evidence="5">
    <location>
        <begin position="7"/>
        <end position="24"/>
    </location>
</feature>
<keyword evidence="7" id="KW-1185">Reference proteome</keyword>
<dbReference type="OrthoDB" id="9156049at2"/>
<gene>
    <name evidence="6" type="ORF">SAMN05192546_107158</name>
</gene>
<dbReference type="CDD" id="cd01115">
    <property type="entry name" value="SLC13_permease"/>
    <property type="match status" value="1"/>
</dbReference>
<feature type="transmembrane region" description="Helical" evidence="5">
    <location>
        <begin position="360"/>
        <end position="381"/>
    </location>
</feature>
<reference evidence="6 7" key="1">
    <citation type="submission" date="2016-10" db="EMBL/GenBank/DDBJ databases">
        <authorList>
            <person name="de Groot N.N."/>
        </authorList>
    </citation>
    <scope>NUCLEOTIDE SEQUENCE [LARGE SCALE GENOMIC DNA]</scope>
    <source>
        <strain evidence="6 7">APO</strain>
    </source>
</reference>
<evidence type="ECO:0000256" key="2">
    <source>
        <dbReference type="ARBA" id="ARBA00022692"/>
    </source>
</evidence>
<dbReference type="GO" id="GO:0022857">
    <property type="term" value="F:transmembrane transporter activity"/>
    <property type="evidence" value="ECO:0007669"/>
    <property type="project" value="InterPro"/>
</dbReference>
<evidence type="ECO:0000256" key="5">
    <source>
        <dbReference type="SAM" id="Phobius"/>
    </source>
</evidence>
<dbReference type="GO" id="GO:0005886">
    <property type="term" value="C:plasma membrane"/>
    <property type="evidence" value="ECO:0007669"/>
    <property type="project" value="TreeGrafter"/>
</dbReference>
<evidence type="ECO:0000313" key="7">
    <source>
        <dbReference type="Proteomes" id="UP000199230"/>
    </source>
</evidence>
<keyword evidence="2 5" id="KW-0812">Transmembrane</keyword>
<sequence>MGSESKKLIYCILSLLIVLSGKWITPPEGLPQEGLIMLLIALAAAFLWMTEAVAIGVTGLVIILFQSLFGILPIGEALAYIASPVNAVVLVGYLLAGSLVNSGMDQRLSLTIISKMGEKTSHLMLGMMAATAFLSMWMSNTATVAIMVPIGTGILKMAGGQPLKSNYGKALFIGVAFSANIGGMGTPTGTPANPIAIALLSHLAGIELSFLDWTARALPMVILLLPISWILLRKVYPPEIDRVEGGLEAVESQLAEMGAVSREEKRVLFLFGTAITLWLSDSFLSFLPEGWLYIVAVFLTIWIVMPKIGHLHWQEAQQRIGWDVLFLVGGGLSMGAGLQTTGAIPWIAALLENSFGTMPQALAVLAMSAITALGITIFCSLSGTATTFVPIAIGLALTFGWDPVLFALTAGISSSFAYLLPANAAPNAVSYGAGYFRTLDMVKAGVLMMLVSVAVMGLVGAFLLPHLFS</sequence>
<organism evidence="6 7">
    <name type="scientific">Tindallia californiensis</name>
    <dbReference type="NCBI Taxonomy" id="159292"/>
    <lineage>
        <taxon>Bacteria</taxon>
        <taxon>Bacillati</taxon>
        <taxon>Bacillota</taxon>
        <taxon>Clostridia</taxon>
        <taxon>Peptostreptococcales</taxon>
        <taxon>Tindalliaceae</taxon>
        <taxon>Tindallia</taxon>
    </lineage>
</organism>
<feature type="transmembrane region" description="Helical" evidence="5">
    <location>
        <begin position="441"/>
        <end position="464"/>
    </location>
</feature>
<dbReference type="RefSeq" id="WP_093314420.1">
    <property type="nucleotide sequence ID" value="NZ_FNPV01000007.1"/>
</dbReference>
<evidence type="ECO:0000256" key="4">
    <source>
        <dbReference type="ARBA" id="ARBA00023136"/>
    </source>
</evidence>
<keyword evidence="4 5" id="KW-0472">Membrane</keyword>
<dbReference type="PANTHER" id="PTHR10283">
    <property type="entry name" value="SOLUTE CARRIER FAMILY 13 MEMBER"/>
    <property type="match status" value="1"/>
</dbReference>
<dbReference type="EMBL" id="FNPV01000007">
    <property type="protein sequence ID" value="SDZ05634.1"/>
    <property type="molecule type" value="Genomic_DNA"/>
</dbReference>
<proteinExistence type="predicted"/>
<comment type="subcellular location">
    <subcellularLocation>
        <location evidence="1">Membrane</location>
        <topology evidence="1">Multi-pass membrane protein</topology>
    </subcellularLocation>
</comment>
<dbReference type="STRING" id="159292.SAMN05192546_107158"/>
<evidence type="ECO:0000313" key="6">
    <source>
        <dbReference type="EMBL" id="SDZ05634.1"/>
    </source>
</evidence>
<dbReference type="InterPro" id="IPR001898">
    <property type="entry name" value="SLC13A/DASS"/>
</dbReference>
<name>A0A1H3PWG8_9FIRM</name>
<feature type="transmembrane region" description="Helical" evidence="5">
    <location>
        <begin position="388"/>
        <end position="421"/>
    </location>
</feature>
<evidence type="ECO:0000256" key="3">
    <source>
        <dbReference type="ARBA" id="ARBA00022989"/>
    </source>
</evidence>
<dbReference type="NCBIfam" id="TIGR00785">
    <property type="entry name" value="dass"/>
    <property type="match status" value="1"/>
</dbReference>
<feature type="transmembrane region" description="Helical" evidence="5">
    <location>
        <begin position="124"/>
        <end position="155"/>
    </location>
</feature>
<keyword evidence="3 5" id="KW-1133">Transmembrane helix</keyword>
<accession>A0A1H3PWG8</accession>
<evidence type="ECO:0000256" key="1">
    <source>
        <dbReference type="ARBA" id="ARBA00004141"/>
    </source>
</evidence>
<feature type="transmembrane region" description="Helical" evidence="5">
    <location>
        <begin position="77"/>
        <end position="100"/>
    </location>
</feature>
<feature type="transmembrane region" description="Helical" evidence="5">
    <location>
        <begin position="213"/>
        <end position="232"/>
    </location>
</feature>
<dbReference type="Pfam" id="PF00939">
    <property type="entry name" value="Na_sulph_symp"/>
    <property type="match status" value="1"/>
</dbReference>
<dbReference type="Proteomes" id="UP000199230">
    <property type="component" value="Unassembled WGS sequence"/>
</dbReference>